<reference evidence="1" key="2">
    <citation type="submission" date="2025-09" db="UniProtKB">
        <authorList>
            <consortium name="Ensembl"/>
        </authorList>
    </citation>
    <scope>IDENTIFICATION</scope>
</reference>
<proteinExistence type="predicted"/>
<reference evidence="1" key="1">
    <citation type="submission" date="2025-08" db="UniProtKB">
        <authorList>
            <consortium name="Ensembl"/>
        </authorList>
    </citation>
    <scope>IDENTIFICATION</scope>
</reference>
<dbReference type="GO" id="GO:0003676">
    <property type="term" value="F:nucleic acid binding"/>
    <property type="evidence" value="ECO:0007669"/>
    <property type="project" value="InterPro"/>
</dbReference>
<dbReference type="Ensembl" id="ENSSLDT00000006115.1">
    <property type="protein sequence ID" value="ENSSLDP00000005914.1"/>
    <property type="gene ID" value="ENSSLDG00000004735.1"/>
</dbReference>
<name>A0A3B4WMM3_SERLL</name>
<sequence length="82" mass="9013">MRLGSAVAGTEELKAVLQDSETVRNLILWSDETRTELFGLSFKSHVWRKAGTAHHLSNTIPTVKHGGGSIRLWGRETDQGLG</sequence>
<dbReference type="STRING" id="1841481.ENSSLDP00000005914"/>
<dbReference type="InterPro" id="IPR036397">
    <property type="entry name" value="RNaseH_sf"/>
</dbReference>
<evidence type="ECO:0000313" key="2">
    <source>
        <dbReference type="Proteomes" id="UP000261360"/>
    </source>
</evidence>
<dbReference type="AlphaFoldDB" id="A0A3B4WMM3"/>
<dbReference type="GeneTree" id="ENSGT01120000272133"/>
<keyword evidence="2" id="KW-1185">Reference proteome</keyword>
<organism evidence="1 2">
    <name type="scientific">Seriola lalandi dorsalis</name>
    <dbReference type="NCBI Taxonomy" id="1841481"/>
    <lineage>
        <taxon>Eukaryota</taxon>
        <taxon>Metazoa</taxon>
        <taxon>Chordata</taxon>
        <taxon>Craniata</taxon>
        <taxon>Vertebrata</taxon>
        <taxon>Euteleostomi</taxon>
        <taxon>Actinopterygii</taxon>
        <taxon>Neopterygii</taxon>
        <taxon>Teleostei</taxon>
        <taxon>Neoteleostei</taxon>
        <taxon>Acanthomorphata</taxon>
        <taxon>Carangaria</taxon>
        <taxon>Carangiformes</taxon>
        <taxon>Carangidae</taxon>
        <taxon>Seriola</taxon>
    </lineage>
</organism>
<protein>
    <submittedName>
        <fullName evidence="1">Uncharacterized protein</fullName>
    </submittedName>
</protein>
<accession>A0A3B4WMM3</accession>
<evidence type="ECO:0000313" key="1">
    <source>
        <dbReference type="Ensembl" id="ENSSLDP00000005914.1"/>
    </source>
</evidence>
<dbReference type="Gene3D" id="3.30.420.10">
    <property type="entry name" value="Ribonuclease H-like superfamily/Ribonuclease H"/>
    <property type="match status" value="1"/>
</dbReference>
<dbReference type="Proteomes" id="UP000261360">
    <property type="component" value="Unplaced"/>
</dbReference>